<dbReference type="PANTHER" id="PTHR43133:SF8">
    <property type="entry name" value="RNA POLYMERASE SIGMA FACTOR HI_1459-RELATED"/>
    <property type="match status" value="1"/>
</dbReference>
<dbReference type="Gene3D" id="1.10.1740.10">
    <property type="match status" value="1"/>
</dbReference>
<gene>
    <name evidence="8" type="ORF">DW060_11670</name>
</gene>
<dbReference type="OrthoDB" id="9790423at2"/>
<keyword evidence="2" id="KW-0805">Transcription regulation</keyword>
<keyword evidence="3" id="KW-0731">Sigma factor</keyword>
<dbReference type="EMBL" id="QRNO01000080">
    <property type="protein sequence ID" value="RHK47805.1"/>
    <property type="molecule type" value="Genomic_DNA"/>
</dbReference>
<evidence type="ECO:0000259" key="6">
    <source>
        <dbReference type="Pfam" id="PF04542"/>
    </source>
</evidence>
<dbReference type="InterPro" id="IPR039425">
    <property type="entry name" value="RNA_pol_sigma-70-like"/>
</dbReference>
<evidence type="ECO:0000256" key="5">
    <source>
        <dbReference type="ARBA" id="ARBA00023163"/>
    </source>
</evidence>
<evidence type="ECO:0000313" key="8">
    <source>
        <dbReference type="EMBL" id="RHK47805.1"/>
    </source>
</evidence>
<dbReference type="InterPro" id="IPR014284">
    <property type="entry name" value="RNA_pol_sigma-70_dom"/>
</dbReference>
<dbReference type="SUPFAM" id="SSF88659">
    <property type="entry name" value="Sigma3 and sigma4 domains of RNA polymerase sigma factors"/>
    <property type="match status" value="1"/>
</dbReference>
<dbReference type="Pfam" id="PF08281">
    <property type="entry name" value="Sigma70_r4_2"/>
    <property type="match status" value="1"/>
</dbReference>
<dbReference type="InterPro" id="IPR007627">
    <property type="entry name" value="RNA_pol_sigma70_r2"/>
</dbReference>
<keyword evidence="5" id="KW-0804">Transcription</keyword>
<proteinExistence type="inferred from homology"/>
<dbReference type="Pfam" id="PF04542">
    <property type="entry name" value="Sigma70_r2"/>
    <property type="match status" value="1"/>
</dbReference>
<evidence type="ECO:0000256" key="2">
    <source>
        <dbReference type="ARBA" id="ARBA00023015"/>
    </source>
</evidence>
<organism evidence="8 9">
    <name type="scientific">Leyella stercorea</name>
    <dbReference type="NCBI Taxonomy" id="363265"/>
    <lineage>
        <taxon>Bacteria</taxon>
        <taxon>Pseudomonadati</taxon>
        <taxon>Bacteroidota</taxon>
        <taxon>Bacteroidia</taxon>
        <taxon>Bacteroidales</taxon>
        <taxon>Prevotellaceae</taxon>
        <taxon>Leyella</taxon>
    </lineage>
</organism>
<dbReference type="InterPro" id="IPR036388">
    <property type="entry name" value="WH-like_DNA-bd_sf"/>
</dbReference>
<comment type="caution">
    <text evidence="8">The sequence shown here is derived from an EMBL/GenBank/DDBJ whole genome shotgun (WGS) entry which is preliminary data.</text>
</comment>
<dbReference type="NCBIfam" id="TIGR02937">
    <property type="entry name" value="sigma70-ECF"/>
    <property type="match status" value="1"/>
</dbReference>
<dbReference type="RefSeq" id="WP_007898646.1">
    <property type="nucleotide sequence ID" value="NZ_CAUBWD010000077.1"/>
</dbReference>
<accession>A0A415GFC4</accession>
<dbReference type="CDD" id="cd06171">
    <property type="entry name" value="Sigma70_r4"/>
    <property type="match status" value="1"/>
</dbReference>
<keyword evidence="4" id="KW-0238">DNA-binding</keyword>
<evidence type="ECO:0000313" key="9">
    <source>
        <dbReference type="Proteomes" id="UP000286598"/>
    </source>
</evidence>
<dbReference type="GO" id="GO:0016987">
    <property type="term" value="F:sigma factor activity"/>
    <property type="evidence" value="ECO:0007669"/>
    <property type="project" value="UniProtKB-KW"/>
</dbReference>
<dbReference type="GeneID" id="78336801"/>
<dbReference type="Proteomes" id="UP000286598">
    <property type="component" value="Unassembled WGS sequence"/>
</dbReference>
<feature type="domain" description="RNA polymerase sigma factor 70 region 4 type 2" evidence="7">
    <location>
        <begin position="133"/>
        <end position="172"/>
    </location>
</feature>
<evidence type="ECO:0000256" key="3">
    <source>
        <dbReference type="ARBA" id="ARBA00023082"/>
    </source>
</evidence>
<dbReference type="Gene3D" id="1.10.10.10">
    <property type="entry name" value="Winged helix-like DNA-binding domain superfamily/Winged helix DNA-binding domain"/>
    <property type="match status" value="1"/>
</dbReference>
<dbReference type="GO" id="GO:0003677">
    <property type="term" value="F:DNA binding"/>
    <property type="evidence" value="ECO:0007669"/>
    <property type="project" value="UniProtKB-KW"/>
</dbReference>
<comment type="similarity">
    <text evidence="1">Belongs to the sigma-70 factor family. ECF subfamily.</text>
</comment>
<feature type="domain" description="RNA polymerase sigma-70 region 2" evidence="6">
    <location>
        <begin position="28"/>
        <end position="96"/>
    </location>
</feature>
<dbReference type="SUPFAM" id="SSF88946">
    <property type="entry name" value="Sigma2 domain of RNA polymerase sigma factors"/>
    <property type="match status" value="1"/>
</dbReference>
<dbReference type="InterPro" id="IPR013249">
    <property type="entry name" value="RNA_pol_sigma70_r4_t2"/>
</dbReference>
<evidence type="ECO:0000256" key="4">
    <source>
        <dbReference type="ARBA" id="ARBA00023125"/>
    </source>
</evidence>
<protein>
    <submittedName>
        <fullName evidence="8">Sigma-70 family RNA polymerase sigma factor</fullName>
    </submittedName>
</protein>
<dbReference type="PANTHER" id="PTHR43133">
    <property type="entry name" value="RNA POLYMERASE ECF-TYPE SIGMA FACTO"/>
    <property type="match status" value="1"/>
</dbReference>
<dbReference type="InterPro" id="IPR013325">
    <property type="entry name" value="RNA_pol_sigma_r2"/>
</dbReference>
<dbReference type="AlphaFoldDB" id="A0A415GFC4"/>
<dbReference type="GO" id="GO:0006352">
    <property type="term" value="P:DNA-templated transcription initiation"/>
    <property type="evidence" value="ECO:0007669"/>
    <property type="project" value="InterPro"/>
</dbReference>
<dbReference type="InterPro" id="IPR013324">
    <property type="entry name" value="RNA_pol_sigma_r3/r4-like"/>
</dbReference>
<evidence type="ECO:0000256" key="1">
    <source>
        <dbReference type="ARBA" id="ARBA00010641"/>
    </source>
</evidence>
<keyword evidence="9" id="KW-1185">Reference proteome</keyword>
<name>A0A415GFC4_9BACT</name>
<evidence type="ECO:0000259" key="7">
    <source>
        <dbReference type="Pfam" id="PF08281"/>
    </source>
</evidence>
<reference evidence="8 9" key="1">
    <citation type="submission" date="2018-08" db="EMBL/GenBank/DDBJ databases">
        <title>A genome reference for cultivated species of the human gut microbiota.</title>
        <authorList>
            <person name="Zou Y."/>
            <person name="Xue W."/>
            <person name="Luo G."/>
        </authorList>
    </citation>
    <scope>NUCLEOTIDE SEQUENCE [LARGE SCALE GENOMIC DNA]</scope>
    <source>
        <strain evidence="8 9">AF42-9</strain>
    </source>
</reference>
<sequence>MKNLKDMTDEELALSYVDGNNKAFDLLLSRNQQNLFSYILFVVHDRETADDIFQETFIKVITRLQEGRYVVSGKFSAWVMRIAHNAIMDWYRDQSSRCIVKAGKDNDLSNIGGDDLMEGNIESAYVNRQVMNDVRRLLDMLPPIQREVVYMRYYQQLSFKEIADTTSVSINTALGRMRYALLNMRRMAKSNGISLQLA</sequence>